<reference evidence="3" key="1">
    <citation type="submission" date="2016-06" db="UniProtKB">
        <authorList>
            <consortium name="WormBaseParasite"/>
        </authorList>
    </citation>
    <scope>IDENTIFICATION</scope>
</reference>
<accession>A0A183KK26</accession>
<name>A0A183KK26_9TREM</name>
<protein>
    <submittedName>
        <fullName evidence="3">Reverse transcriptase domain-containing protein</fullName>
    </submittedName>
</protein>
<organism evidence="3">
    <name type="scientific">Schistosoma curassoni</name>
    <dbReference type="NCBI Taxonomy" id="6186"/>
    <lineage>
        <taxon>Eukaryota</taxon>
        <taxon>Metazoa</taxon>
        <taxon>Spiralia</taxon>
        <taxon>Lophotrochozoa</taxon>
        <taxon>Platyhelminthes</taxon>
        <taxon>Trematoda</taxon>
        <taxon>Digenea</taxon>
        <taxon>Strigeidida</taxon>
        <taxon>Schistosomatoidea</taxon>
        <taxon>Schistosomatidae</taxon>
        <taxon>Schistosoma</taxon>
    </lineage>
</organism>
<dbReference type="WBParaSite" id="SCUD_0001538901-mRNA-1">
    <property type="protein sequence ID" value="SCUD_0001538901-mRNA-1"/>
    <property type="gene ID" value="SCUD_0001538901"/>
</dbReference>
<dbReference type="EMBL" id="UZAK01037567">
    <property type="protein sequence ID" value="VDP59111.1"/>
    <property type="molecule type" value="Genomic_DNA"/>
</dbReference>
<dbReference type="PANTHER" id="PTHR47027:SF20">
    <property type="entry name" value="REVERSE TRANSCRIPTASE-LIKE PROTEIN WITH RNA-DIRECTED DNA POLYMERASE DOMAIN"/>
    <property type="match status" value="1"/>
</dbReference>
<proteinExistence type="predicted"/>
<keyword evidence="2" id="KW-1185">Reference proteome</keyword>
<reference evidence="1 2" key="2">
    <citation type="submission" date="2018-11" db="EMBL/GenBank/DDBJ databases">
        <authorList>
            <consortium name="Pathogen Informatics"/>
        </authorList>
    </citation>
    <scope>NUCLEOTIDE SEQUENCE [LARGE SCALE GENOMIC DNA]</scope>
    <source>
        <strain evidence="1">Dakar</strain>
        <strain evidence="2">Dakar, Senegal</strain>
    </source>
</reference>
<sequence>MTLRITVEQSNEWNLSLYTSFLDNEKAFESPDRKTLWKLLRHYGVPEIVNTVRNSYDVLHCEFVHAGQLIDAFQVKISVTQGCLLSLFLLVVDRIVKTSTSQGKHGIQWTAWMQLDDLDFADDLALLSDT</sequence>
<evidence type="ECO:0000313" key="3">
    <source>
        <dbReference type="WBParaSite" id="SCUD_0001538901-mRNA-1"/>
    </source>
</evidence>
<evidence type="ECO:0000313" key="2">
    <source>
        <dbReference type="Proteomes" id="UP000279833"/>
    </source>
</evidence>
<dbReference type="PANTHER" id="PTHR47027">
    <property type="entry name" value="REVERSE TRANSCRIPTASE DOMAIN-CONTAINING PROTEIN"/>
    <property type="match status" value="1"/>
</dbReference>
<dbReference type="Proteomes" id="UP000279833">
    <property type="component" value="Unassembled WGS sequence"/>
</dbReference>
<gene>
    <name evidence="1" type="ORF">SCUD_LOCUS15386</name>
</gene>
<evidence type="ECO:0000313" key="1">
    <source>
        <dbReference type="EMBL" id="VDP59111.1"/>
    </source>
</evidence>
<dbReference type="AlphaFoldDB" id="A0A183KK26"/>